<accession>A0A8B6CMQ6</accession>
<reference evidence="1" key="1">
    <citation type="submission" date="2018-11" db="EMBL/GenBank/DDBJ databases">
        <authorList>
            <person name="Alioto T."/>
            <person name="Alioto T."/>
        </authorList>
    </citation>
    <scope>NUCLEOTIDE SEQUENCE</scope>
</reference>
<evidence type="ECO:0000313" key="2">
    <source>
        <dbReference type="Proteomes" id="UP000596742"/>
    </source>
</evidence>
<comment type="caution">
    <text evidence="1">The sequence shown here is derived from an EMBL/GenBank/DDBJ whole genome shotgun (WGS) entry which is preliminary data.</text>
</comment>
<dbReference type="AlphaFoldDB" id="A0A8B6CMQ6"/>
<feature type="non-terminal residue" evidence="1">
    <location>
        <position position="1"/>
    </location>
</feature>
<proteinExistence type="predicted"/>
<dbReference type="Proteomes" id="UP000596742">
    <property type="component" value="Unassembled WGS sequence"/>
</dbReference>
<evidence type="ECO:0000313" key="1">
    <source>
        <dbReference type="EMBL" id="VDI06531.1"/>
    </source>
</evidence>
<name>A0A8B6CMQ6_MYTGA</name>
<keyword evidence="2" id="KW-1185">Reference proteome</keyword>
<protein>
    <submittedName>
        <fullName evidence="1">Uncharacterized protein</fullName>
    </submittedName>
</protein>
<gene>
    <name evidence="1" type="ORF">MGAL_10B002974</name>
</gene>
<organism evidence="1 2">
    <name type="scientific">Mytilus galloprovincialis</name>
    <name type="common">Mediterranean mussel</name>
    <dbReference type="NCBI Taxonomy" id="29158"/>
    <lineage>
        <taxon>Eukaryota</taxon>
        <taxon>Metazoa</taxon>
        <taxon>Spiralia</taxon>
        <taxon>Lophotrochozoa</taxon>
        <taxon>Mollusca</taxon>
        <taxon>Bivalvia</taxon>
        <taxon>Autobranchia</taxon>
        <taxon>Pteriomorphia</taxon>
        <taxon>Mytilida</taxon>
        <taxon>Mytiloidea</taxon>
        <taxon>Mytilidae</taxon>
        <taxon>Mytilinae</taxon>
        <taxon>Mytilus</taxon>
    </lineage>
</organism>
<dbReference type="EMBL" id="UYJE01001943">
    <property type="protein sequence ID" value="VDI06531.1"/>
    <property type="molecule type" value="Genomic_DNA"/>
</dbReference>
<sequence length="62" mass="7437">GLFIFVFNCCLTDKIRKGYREYKRRRANQMDSKLSTECTNNDNLKTAHRRQNVYSEEMDNTL</sequence>